<dbReference type="KEGG" id="dfa:DFA_03751"/>
<dbReference type="GeneID" id="14870250"/>
<organism evidence="1 2">
    <name type="scientific">Cavenderia fasciculata</name>
    <name type="common">Slime mold</name>
    <name type="synonym">Dictyostelium fasciculatum</name>
    <dbReference type="NCBI Taxonomy" id="261658"/>
    <lineage>
        <taxon>Eukaryota</taxon>
        <taxon>Amoebozoa</taxon>
        <taxon>Evosea</taxon>
        <taxon>Eumycetozoa</taxon>
        <taxon>Dictyostelia</taxon>
        <taxon>Acytosteliales</taxon>
        <taxon>Cavenderiaceae</taxon>
        <taxon>Cavenderia</taxon>
    </lineage>
</organism>
<gene>
    <name evidence="1" type="ORF">DFA_03751</name>
</gene>
<dbReference type="EMBL" id="GL883018">
    <property type="protein sequence ID" value="EGG18259.1"/>
    <property type="molecule type" value="Genomic_DNA"/>
</dbReference>
<dbReference type="RefSeq" id="XP_004357082.1">
    <property type="nucleotide sequence ID" value="XM_004357027.1"/>
</dbReference>
<keyword evidence="2" id="KW-1185">Reference proteome</keyword>
<protein>
    <submittedName>
        <fullName evidence="1">Uncharacterized protein</fullName>
    </submittedName>
</protein>
<sequence length="40" mass="4617">MIMFRMNDRVVGSLGKCQNYNLAQGEYGNGIWEETTHPQK</sequence>
<name>F4Q0A8_CACFS</name>
<evidence type="ECO:0000313" key="2">
    <source>
        <dbReference type="Proteomes" id="UP000007797"/>
    </source>
</evidence>
<reference evidence="2" key="1">
    <citation type="journal article" date="2011" name="Genome Res.">
        <title>Phylogeny-wide analysis of social amoeba genomes highlights ancient origins for complex intercellular communication.</title>
        <authorList>
            <person name="Heidel A.J."/>
            <person name="Lawal H.M."/>
            <person name="Felder M."/>
            <person name="Schilde C."/>
            <person name="Helps N.R."/>
            <person name="Tunggal B."/>
            <person name="Rivero F."/>
            <person name="John U."/>
            <person name="Schleicher M."/>
            <person name="Eichinger L."/>
            <person name="Platzer M."/>
            <person name="Noegel A.A."/>
            <person name="Schaap P."/>
            <person name="Gloeckner G."/>
        </authorList>
    </citation>
    <scope>NUCLEOTIDE SEQUENCE [LARGE SCALE GENOMIC DNA]</scope>
    <source>
        <strain evidence="2">SH3</strain>
    </source>
</reference>
<dbReference type="Proteomes" id="UP000007797">
    <property type="component" value="Unassembled WGS sequence"/>
</dbReference>
<dbReference type="AlphaFoldDB" id="F4Q0A8"/>
<accession>F4Q0A8</accession>
<proteinExistence type="predicted"/>
<evidence type="ECO:0000313" key="1">
    <source>
        <dbReference type="EMBL" id="EGG18259.1"/>
    </source>
</evidence>